<dbReference type="AlphaFoldDB" id="A0A4R2D0I3"/>
<dbReference type="RefSeq" id="WP_064331139.1">
    <property type="nucleotide sequence ID" value="NZ_BAABEI010000012.1"/>
</dbReference>
<sequence>MSFFEDDRPVKKIAHEIGSDLSLLSVDELAARIDLLRAEIERLEAEKLKKGASRSAAENLFR</sequence>
<proteinExistence type="predicted"/>
<name>A0A4R2D0I3_SHIGR</name>
<evidence type="ECO:0000313" key="2">
    <source>
        <dbReference type="Proteomes" id="UP000295351"/>
    </source>
</evidence>
<evidence type="ECO:0000313" key="1">
    <source>
        <dbReference type="EMBL" id="TCN46935.1"/>
    </source>
</evidence>
<gene>
    <name evidence="1" type="ORF">EV665_103106</name>
</gene>
<keyword evidence="2" id="KW-1185">Reference proteome</keyword>
<dbReference type="Pfam" id="PF06698">
    <property type="entry name" value="DUF1192"/>
    <property type="match status" value="1"/>
</dbReference>
<dbReference type="EMBL" id="SLVX01000003">
    <property type="protein sequence ID" value="TCN46935.1"/>
    <property type="molecule type" value="Genomic_DNA"/>
</dbReference>
<dbReference type="Proteomes" id="UP000295351">
    <property type="component" value="Unassembled WGS sequence"/>
</dbReference>
<comment type="caution">
    <text evidence="1">The sequence shown here is derived from an EMBL/GenBank/DDBJ whole genome shotgun (WGS) entry which is preliminary data.</text>
</comment>
<dbReference type="InterPro" id="IPR009579">
    <property type="entry name" value="DUF1192"/>
</dbReference>
<protein>
    <submittedName>
        <fullName evidence="1">Uncharacterized small protein (DUF1192 family)</fullName>
    </submittedName>
</protein>
<reference evidence="1 2" key="1">
    <citation type="submission" date="2019-03" db="EMBL/GenBank/DDBJ databases">
        <title>Genomic Encyclopedia of Type Strains, Phase IV (KMG-IV): sequencing the most valuable type-strain genomes for metagenomic binning, comparative biology and taxonomic classification.</title>
        <authorList>
            <person name="Goeker M."/>
        </authorList>
    </citation>
    <scope>NUCLEOTIDE SEQUENCE [LARGE SCALE GENOMIC DNA]</scope>
    <source>
        <strain evidence="1 2">DSM 18401</strain>
    </source>
</reference>
<organism evidence="1 2">
    <name type="scientific">Shinella granuli</name>
    <dbReference type="NCBI Taxonomy" id="323621"/>
    <lineage>
        <taxon>Bacteria</taxon>
        <taxon>Pseudomonadati</taxon>
        <taxon>Pseudomonadota</taxon>
        <taxon>Alphaproteobacteria</taxon>
        <taxon>Hyphomicrobiales</taxon>
        <taxon>Rhizobiaceae</taxon>
        <taxon>Shinella</taxon>
    </lineage>
</organism>
<accession>A0A4R2D0I3</accession>